<dbReference type="EMBL" id="CAJVPQ010000050">
    <property type="protein sequence ID" value="CAG8440787.1"/>
    <property type="molecule type" value="Genomic_DNA"/>
</dbReference>
<comment type="caution">
    <text evidence="2">The sequence shown here is derived from an EMBL/GenBank/DDBJ whole genome shotgun (WGS) entry which is preliminary data.</text>
</comment>
<accession>A0A9N8V891</accession>
<keyword evidence="3" id="KW-1185">Reference proteome</keyword>
<dbReference type="SUPFAM" id="SSF54695">
    <property type="entry name" value="POZ domain"/>
    <property type="match status" value="1"/>
</dbReference>
<reference evidence="2" key="1">
    <citation type="submission" date="2021-06" db="EMBL/GenBank/DDBJ databases">
        <authorList>
            <person name="Kallberg Y."/>
            <person name="Tangrot J."/>
            <person name="Rosling A."/>
        </authorList>
    </citation>
    <scope>NUCLEOTIDE SEQUENCE</scope>
    <source>
        <strain evidence="2">UK204</strain>
    </source>
</reference>
<dbReference type="InterPro" id="IPR000210">
    <property type="entry name" value="BTB/POZ_dom"/>
</dbReference>
<dbReference type="Pfam" id="PF00651">
    <property type="entry name" value="BTB"/>
    <property type="match status" value="1"/>
</dbReference>
<evidence type="ECO:0000259" key="1">
    <source>
        <dbReference type="PROSITE" id="PS50097"/>
    </source>
</evidence>
<dbReference type="OrthoDB" id="2355501at2759"/>
<feature type="domain" description="BTB" evidence="1">
    <location>
        <begin position="24"/>
        <end position="94"/>
    </location>
</feature>
<dbReference type="InterPro" id="IPR011333">
    <property type="entry name" value="SKP1/BTB/POZ_sf"/>
</dbReference>
<evidence type="ECO:0000313" key="3">
    <source>
        <dbReference type="Proteomes" id="UP000789570"/>
    </source>
</evidence>
<dbReference type="Proteomes" id="UP000789570">
    <property type="component" value="Unassembled WGS sequence"/>
</dbReference>
<dbReference type="Gene3D" id="1.25.40.420">
    <property type="match status" value="1"/>
</dbReference>
<name>A0A9N8V891_9GLOM</name>
<proteinExistence type="predicted"/>
<dbReference type="AlphaFoldDB" id="A0A9N8V891"/>
<dbReference type="PROSITE" id="PS50097">
    <property type="entry name" value="BTB"/>
    <property type="match status" value="1"/>
</dbReference>
<dbReference type="Gene3D" id="3.30.710.10">
    <property type="entry name" value="Potassium Channel Kv1.1, Chain A"/>
    <property type="match status" value="1"/>
</dbReference>
<gene>
    <name evidence="2" type="ORF">FCALED_LOCUS514</name>
</gene>
<dbReference type="InterPro" id="IPR051481">
    <property type="entry name" value="BTB-POZ/Galectin-3-binding"/>
</dbReference>
<protein>
    <submittedName>
        <fullName evidence="2">11328_t:CDS:1</fullName>
    </submittedName>
</protein>
<sequence length="392" mass="46584">MSKKLFFPQLSHDLTKLITDERFSDVIIETGRDDDKNSFKAHSSILYCRSPYLRKELLRNEKSDDLLRIDLNIPVKTFRALLSYMYNGLIPLDHLTIFEIYQILFASEKLGLKELVIYIRSYYLKPYHKEWLRQNFEMIYHSSFKHESFQDLQQFCISILFQNPELILKSLDSSSMTEDSLISFLKRDDLKIDVIEVWDFVIRWGISKDPRLLKDPSLWSNNDFKTFGKTLQKVLPLIRFHEMSRQQFLERIQPFQQIFDPKVYDSVMMRYCMIPSIQGELTVFPITRGILDSTLITKKHAALIDFWIRQIGKGEDLKNSILSRVKRAGTAINYEDYLGPSFGFDDITINGENFREERKCYCSKHCYEKEIRNVKDYFSLDDYEVFQIQMKV</sequence>
<dbReference type="CDD" id="cd18186">
    <property type="entry name" value="BTB_POZ_ZBTB_KLHL-like"/>
    <property type="match status" value="1"/>
</dbReference>
<dbReference type="PANTHER" id="PTHR24410">
    <property type="entry name" value="HL07962P-RELATED"/>
    <property type="match status" value="1"/>
</dbReference>
<evidence type="ECO:0000313" key="2">
    <source>
        <dbReference type="EMBL" id="CAG8440787.1"/>
    </source>
</evidence>
<dbReference type="PANTHER" id="PTHR24410:SF23">
    <property type="entry name" value="BTB DOMAIN-CONTAINING PROTEIN-RELATED"/>
    <property type="match status" value="1"/>
</dbReference>
<organism evidence="2 3">
    <name type="scientific">Funneliformis caledonium</name>
    <dbReference type="NCBI Taxonomy" id="1117310"/>
    <lineage>
        <taxon>Eukaryota</taxon>
        <taxon>Fungi</taxon>
        <taxon>Fungi incertae sedis</taxon>
        <taxon>Mucoromycota</taxon>
        <taxon>Glomeromycotina</taxon>
        <taxon>Glomeromycetes</taxon>
        <taxon>Glomerales</taxon>
        <taxon>Glomeraceae</taxon>
        <taxon>Funneliformis</taxon>
    </lineage>
</organism>
<dbReference type="SMART" id="SM00225">
    <property type="entry name" value="BTB"/>
    <property type="match status" value="1"/>
</dbReference>